<dbReference type="PANTHER" id="PTHR46298:SF1">
    <property type="entry name" value="ANDROGLOBIN"/>
    <property type="match status" value="1"/>
</dbReference>
<reference evidence="1" key="1">
    <citation type="submission" date="2025-08" db="UniProtKB">
        <authorList>
            <consortium name="Ensembl"/>
        </authorList>
    </citation>
    <scope>IDENTIFICATION</scope>
</reference>
<dbReference type="Proteomes" id="UP001108240">
    <property type="component" value="Unplaced"/>
</dbReference>
<dbReference type="InterPro" id="IPR038765">
    <property type="entry name" value="Papain-like_cys_pep_sf"/>
</dbReference>
<protein>
    <submittedName>
        <fullName evidence="1">Uncharacterized protein</fullName>
    </submittedName>
</protein>
<evidence type="ECO:0000313" key="1">
    <source>
        <dbReference type="Ensembl" id="ENSCCRP00000061011.2"/>
    </source>
</evidence>
<keyword evidence="2" id="KW-1185">Reference proteome</keyword>
<evidence type="ECO:0000313" key="2">
    <source>
        <dbReference type="Proteomes" id="UP001108240"/>
    </source>
</evidence>
<sequence length="185" mass="21331">MKKKKKKKKNSVWYNVASSAVSASESPEEPKKSLISLWPEWSDIEVNAEKWDAAKASRDSKLFDDPEGKVELPASLRVHTWKRPSECILNKTPVVVENEAVFDLTSANEHLLSSELMRWVISELYILWKVCNTGEEKAISTEIVPSLWKPWEHIYSLCKAVKDHMPLYNAYGKYVIKLYWMVSSL</sequence>
<name>A0A8C1DEZ7_CYPCA</name>
<proteinExistence type="predicted"/>
<accession>A0A8C1DEZ7</accession>
<dbReference type="InterPro" id="IPR053033">
    <property type="entry name" value="Androglobin-like"/>
</dbReference>
<dbReference type="OMA" id="LYWMVRI"/>
<dbReference type="AlphaFoldDB" id="A0A8C1DEZ7"/>
<reference evidence="1" key="2">
    <citation type="submission" date="2025-09" db="UniProtKB">
        <authorList>
            <consortium name="Ensembl"/>
        </authorList>
    </citation>
    <scope>IDENTIFICATION</scope>
</reference>
<dbReference type="SUPFAM" id="SSF54001">
    <property type="entry name" value="Cysteine proteinases"/>
    <property type="match status" value="1"/>
</dbReference>
<dbReference type="GeneTree" id="ENSGT00390000014904"/>
<organism evidence="1 2">
    <name type="scientific">Cyprinus carpio carpio</name>
    <dbReference type="NCBI Taxonomy" id="630221"/>
    <lineage>
        <taxon>Eukaryota</taxon>
        <taxon>Metazoa</taxon>
        <taxon>Chordata</taxon>
        <taxon>Craniata</taxon>
        <taxon>Vertebrata</taxon>
        <taxon>Euteleostomi</taxon>
        <taxon>Actinopterygii</taxon>
        <taxon>Neopterygii</taxon>
        <taxon>Teleostei</taxon>
        <taxon>Ostariophysi</taxon>
        <taxon>Cypriniformes</taxon>
        <taxon>Cyprinidae</taxon>
        <taxon>Cyprininae</taxon>
        <taxon>Cyprinus</taxon>
    </lineage>
</organism>
<dbReference type="Ensembl" id="ENSCCRT00000066158.2">
    <property type="protein sequence ID" value="ENSCCRP00000061011.2"/>
    <property type="gene ID" value="ENSCCRG00000032833.2"/>
</dbReference>
<accession>A0A8C1L7A5</accession>
<dbReference type="PANTHER" id="PTHR46298">
    <property type="entry name" value="ANDROGLOBIN"/>
    <property type="match status" value="1"/>
</dbReference>